<keyword evidence="2" id="KW-1185">Reference proteome</keyword>
<protein>
    <submittedName>
        <fullName evidence="1">Uncharacterized protein</fullName>
    </submittedName>
</protein>
<organism evidence="1 2">
    <name type="scientific">Spirosoma linguale (strain ATCC 33905 / DSM 74 / LMG 10896 / Claus 1)</name>
    <dbReference type="NCBI Taxonomy" id="504472"/>
    <lineage>
        <taxon>Bacteria</taxon>
        <taxon>Pseudomonadati</taxon>
        <taxon>Bacteroidota</taxon>
        <taxon>Cytophagia</taxon>
        <taxon>Cytophagales</taxon>
        <taxon>Cytophagaceae</taxon>
        <taxon>Spirosoma</taxon>
    </lineage>
</organism>
<dbReference type="AlphaFoldDB" id="D2QU85"/>
<dbReference type="Proteomes" id="UP000002028">
    <property type="component" value="Chromosome"/>
</dbReference>
<dbReference type="KEGG" id="sli:Slin_6409"/>
<accession>D2QU85</accession>
<evidence type="ECO:0000313" key="2">
    <source>
        <dbReference type="Proteomes" id="UP000002028"/>
    </source>
</evidence>
<reference evidence="1 2" key="1">
    <citation type="journal article" date="2010" name="Stand. Genomic Sci.">
        <title>Complete genome sequence of Spirosoma linguale type strain (1).</title>
        <authorList>
            <person name="Lail K."/>
            <person name="Sikorski J."/>
            <person name="Saunders E."/>
            <person name="Lapidus A."/>
            <person name="Glavina Del Rio T."/>
            <person name="Copeland A."/>
            <person name="Tice H."/>
            <person name="Cheng J.-F."/>
            <person name="Lucas S."/>
            <person name="Nolan M."/>
            <person name="Bruce D."/>
            <person name="Goodwin L."/>
            <person name="Pitluck S."/>
            <person name="Ivanova N."/>
            <person name="Mavromatis K."/>
            <person name="Ovchinnikova G."/>
            <person name="Pati A."/>
            <person name="Chen A."/>
            <person name="Palaniappan K."/>
            <person name="Land M."/>
            <person name="Hauser L."/>
            <person name="Chang Y.-J."/>
            <person name="Jeffries C.D."/>
            <person name="Chain P."/>
            <person name="Brettin T."/>
            <person name="Detter J.C."/>
            <person name="Schuetze A."/>
            <person name="Rohde M."/>
            <person name="Tindall B.J."/>
            <person name="Goeker M."/>
            <person name="Bristow J."/>
            <person name="Eisen J.A."/>
            <person name="Markowitz V."/>
            <person name="Hugenholtz P."/>
            <person name="Kyrpides N.C."/>
            <person name="Klenk H.-P."/>
            <person name="Chen F."/>
        </authorList>
    </citation>
    <scope>NUCLEOTIDE SEQUENCE [LARGE SCALE GENOMIC DNA]</scope>
    <source>
        <strain evidence="2">ATCC 33905 / DSM 74 / LMG 10896 / Claus 1</strain>
    </source>
</reference>
<evidence type="ECO:0000313" key="1">
    <source>
        <dbReference type="EMBL" id="ADB42367.1"/>
    </source>
</evidence>
<name>D2QU85_SPILD</name>
<gene>
    <name evidence="1" type="ordered locus">Slin_6409</name>
</gene>
<dbReference type="HOGENOM" id="CLU_3239821_0_0_10"/>
<sequence length="43" mass="4964">MTKIFTYLDDFTATLLAKDEPLVTDFELARAILHQKETSFITD</sequence>
<proteinExistence type="predicted"/>
<dbReference type="EMBL" id="CP001769">
    <property type="protein sequence ID" value="ADB42367.1"/>
    <property type="molecule type" value="Genomic_DNA"/>
</dbReference>